<dbReference type="Gene3D" id="2.115.10.20">
    <property type="entry name" value="Glycosyl hydrolase domain, family 43"/>
    <property type="match status" value="1"/>
</dbReference>
<accession>A0ABV9R186</accession>
<dbReference type="RefSeq" id="WP_204395623.1">
    <property type="nucleotide sequence ID" value="NZ_JAFBBW010000001.1"/>
</dbReference>
<gene>
    <name evidence="5" type="ORF">ACFPER_02155</name>
</gene>
<dbReference type="InterPro" id="IPR023296">
    <property type="entry name" value="Glyco_hydro_beta-prop_sf"/>
</dbReference>
<dbReference type="Proteomes" id="UP001595960">
    <property type="component" value="Unassembled WGS sequence"/>
</dbReference>
<dbReference type="SUPFAM" id="SSF75005">
    <property type="entry name" value="Arabinanase/levansucrase/invertase"/>
    <property type="match status" value="1"/>
</dbReference>
<protein>
    <submittedName>
        <fullName evidence="5">Glycosyl hydrolase family 32</fullName>
    </submittedName>
</protein>
<feature type="domain" description="Glycosyl hydrolase family 32 N-terminal" evidence="4">
    <location>
        <begin position="40"/>
        <end position="291"/>
    </location>
</feature>
<dbReference type="InterPro" id="IPR013148">
    <property type="entry name" value="Glyco_hydro_32_N"/>
</dbReference>
<proteinExistence type="inferred from homology"/>
<evidence type="ECO:0000313" key="6">
    <source>
        <dbReference type="Proteomes" id="UP001595960"/>
    </source>
</evidence>
<dbReference type="Pfam" id="PF00251">
    <property type="entry name" value="Glyco_hydro_32N"/>
    <property type="match status" value="1"/>
</dbReference>
<evidence type="ECO:0000256" key="3">
    <source>
        <dbReference type="ARBA" id="ARBA00023295"/>
    </source>
</evidence>
<keyword evidence="3" id="KW-0326">Glycosidase</keyword>
<dbReference type="PANTHER" id="PTHR43101:SF1">
    <property type="entry name" value="BETA-FRUCTOSIDASE"/>
    <property type="match status" value="1"/>
</dbReference>
<keyword evidence="2 5" id="KW-0378">Hydrolase</keyword>
<dbReference type="EMBL" id="JBHSJC010000001">
    <property type="protein sequence ID" value="MFC4827573.1"/>
    <property type="molecule type" value="Genomic_DNA"/>
</dbReference>
<dbReference type="PANTHER" id="PTHR43101">
    <property type="entry name" value="BETA-FRUCTOSIDASE"/>
    <property type="match status" value="1"/>
</dbReference>
<organism evidence="5 6">
    <name type="scientific">Agromyces aurantiacus</name>
    <dbReference type="NCBI Taxonomy" id="165814"/>
    <lineage>
        <taxon>Bacteria</taxon>
        <taxon>Bacillati</taxon>
        <taxon>Actinomycetota</taxon>
        <taxon>Actinomycetes</taxon>
        <taxon>Micrococcales</taxon>
        <taxon>Microbacteriaceae</taxon>
        <taxon>Agromyces</taxon>
    </lineage>
</organism>
<reference evidence="6" key="1">
    <citation type="journal article" date="2019" name="Int. J. Syst. Evol. Microbiol.">
        <title>The Global Catalogue of Microorganisms (GCM) 10K type strain sequencing project: providing services to taxonomists for standard genome sequencing and annotation.</title>
        <authorList>
            <consortium name="The Broad Institute Genomics Platform"/>
            <consortium name="The Broad Institute Genome Sequencing Center for Infectious Disease"/>
            <person name="Wu L."/>
            <person name="Ma J."/>
        </authorList>
    </citation>
    <scope>NUCLEOTIDE SEQUENCE [LARGE SCALE GENOMIC DNA]</scope>
    <source>
        <strain evidence="6">CGMCC 1.12192</strain>
    </source>
</reference>
<dbReference type="InterPro" id="IPR051214">
    <property type="entry name" value="GH32_Enzymes"/>
</dbReference>
<dbReference type="CDD" id="cd18609">
    <property type="entry name" value="GH32-like"/>
    <property type="match status" value="1"/>
</dbReference>
<evidence type="ECO:0000313" key="5">
    <source>
        <dbReference type="EMBL" id="MFC4827573.1"/>
    </source>
</evidence>
<sequence length="345" mass="38400">MLILPDHWTWDFWLVDDDDDRTHLYFLMAPVSLGDPDLRHVNARIGHAVSTDLRDWEFLGEAIGPGPSGAWDDLATWTGSVIRVGDEWQMYYTGVNRAEKGLVQRIGRARSTDLHHWVKDDGFALEADPRWYEQLDLDAWFDLSWRDPWVYFDQAAGEYRMLVTARANAGALDSRGVIGLARSRDLDEWEVLPPITAPGEFGHLEVPQLERIGGRWVLFFSAYEWAHSAARVADGLAVCGTHYLVADDASGPFTLETRQFFSGDPRGELYAGRVHRTRDGGHVFLAFLQYVDGGPFVGGLSDPFPIVVGADGRLGIDRDGDWRAHVPGAVAAARSPESLSALPLG</sequence>
<evidence type="ECO:0000256" key="1">
    <source>
        <dbReference type="ARBA" id="ARBA00009902"/>
    </source>
</evidence>
<keyword evidence="6" id="KW-1185">Reference proteome</keyword>
<comment type="similarity">
    <text evidence="1">Belongs to the glycosyl hydrolase 32 family.</text>
</comment>
<comment type="caution">
    <text evidence="5">The sequence shown here is derived from an EMBL/GenBank/DDBJ whole genome shotgun (WGS) entry which is preliminary data.</text>
</comment>
<name>A0ABV9R186_9MICO</name>
<dbReference type="GO" id="GO:0016787">
    <property type="term" value="F:hydrolase activity"/>
    <property type="evidence" value="ECO:0007669"/>
    <property type="project" value="UniProtKB-KW"/>
</dbReference>
<evidence type="ECO:0000259" key="4">
    <source>
        <dbReference type="Pfam" id="PF00251"/>
    </source>
</evidence>
<evidence type="ECO:0000256" key="2">
    <source>
        <dbReference type="ARBA" id="ARBA00022801"/>
    </source>
</evidence>